<dbReference type="Proteomes" id="UP000044071">
    <property type="component" value="Unassembled WGS sequence"/>
</dbReference>
<dbReference type="EMBL" id="CCSB01000001">
    <property type="protein sequence ID" value="CDZ76897.1"/>
    <property type="molecule type" value="Genomic_DNA"/>
</dbReference>
<dbReference type="SMART" id="SM00732">
    <property type="entry name" value="YqgFc"/>
    <property type="match status" value="1"/>
</dbReference>
<gene>
    <name evidence="7" type="primary">yqgF</name>
    <name evidence="7" type="ORF">BN59_01176</name>
</gene>
<keyword evidence="8" id="KW-1185">Reference proteome</keyword>
<dbReference type="SUPFAM" id="SSF53098">
    <property type="entry name" value="Ribonuclease H-like"/>
    <property type="match status" value="1"/>
</dbReference>
<reference evidence="7 8" key="1">
    <citation type="submission" date="2014-06" db="EMBL/GenBank/DDBJ databases">
        <authorList>
            <person name="Urmite Genomes Urmite Genomes"/>
        </authorList>
    </citation>
    <scope>NUCLEOTIDE SEQUENCE [LARGE SCALE GENOMIC DNA]</scope>
</reference>
<protein>
    <recommendedName>
        <fullName evidence="5">Putative pre-16S rRNA nuclease</fullName>
        <ecNumber evidence="5">3.1.-.-</ecNumber>
    </recommendedName>
</protein>
<accession>A0A078KV75</accession>
<comment type="function">
    <text evidence="5">Could be a nuclease involved in processing of the 5'-end of pre-16S rRNA.</text>
</comment>
<keyword evidence="3 5" id="KW-0540">Nuclease</keyword>
<name>A0A078KV75_9GAMM</name>
<sequence>MPEGIFLGFDFGYKRIGVAVGQQITCSARPLSTLEARQGVPDWSLVQKIINEWRPQALVVGLPTCIDDTEQYTTDAARNFARQLGKRYALPVHLVDERLSTVEARAQLFAEGGYRKIKQSQVDSFAACVILEQWLQHPE</sequence>
<dbReference type="Gene3D" id="3.30.420.140">
    <property type="entry name" value="YqgF/RNase H-like domain"/>
    <property type="match status" value="1"/>
</dbReference>
<keyword evidence="2 5" id="KW-0690">Ribosome biogenesis</keyword>
<dbReference type="eggNOG" id="COG0816">
    <property type="taxonomic scope" value="Bacteria"/>
</dbReference>
<evidence type="ECO:0000313" key="8">
    <source>
        <dbReference type="Proteomes" id="UP000044071"/>
    </source>
</evidence>
<proteinExistence type="inferred from homology"/>
<evidence type="ECO:0000313" key="7">
    <source>
        <dbReference type="EMBL" id="CDZ76897.1"/>
    </source>
</evidence>
<dbReference type="PANTHER" id="PTHR33317:SF4">
    <property type="entry name" value="POLYNUCLEOTIDYL TRANSFERASE, RIBONUCLEASE H-LIKE SUPERFAMILY PROTEIN"/>
    <property type="match status" value="1"/>
</dbReference>
<dbReference type="GO" id="GO:0000967">
    <property type="term" value="P:rRNA 5'-end processing"/>
    <property type="evidence" value="ECO:0007669"/>
    <property type="project" value="UniProtKB-UniRule"/>
</dbReference>
<dbReference type="EC" id="3.1.-.-" evidence="5"/>
<keyword evidence="1 5" id="KW-0963">Cytoplasm</keyword>
<evidence type="ECO:0000256" key="1">
    <source>
        <dbReference type="ARBA" id="ARBA00022490"/>
    </source>
</evidence>
<dbReference type="InterPro" id="IPR037027">
    <property type="entry name" value="YqgF/RNaseH-like_dom_sf"/>
</dbReference>
<dbReference type="InterPro" id="IPR005227">
    <property type="entry name" value="YqgF"/>
</dbReference>
<evidence type="ECO:0000259" key="6">
    <source>
        <dbReference type="SMART" id="SM00732"/>
    </source>
</evidence>
<organism evidence="7 8">
    <name type="scientific">Legionella massiliensis</name>
    <dbReference type="NCBI Taxonomy" id="1034943"/>
    <lineage>
        <taxon>Bacteria</taxon>
        <taxon>Pseudomonadati</taxon>
        <taxon>Pseudomonadota</taxon>
        <taxon>Gammaproteobacteria</taxon>
        <taxon>Legionellales</taxon>
        <taxon>Legionellaceae</taxon>
        <taxon>Legionella</taxon>
    </lineage>
</organism>
<dbReference type="OrthoDB" id="9796140at2"/>
<feature type="domain" description="YqgF/RNase H-like" evidence="6">
    <location>
        <begin position="4"/>
        <end position="104"/>
    </location>
</feature>
<dbReference type="InterPro" id="IPR012337">
    <property type="entry name" value="RNaseH-like_sf"/>
</dbReference>
<dbReference type="STRING" id="1034943.BN59_01176"/>
<dbReference type="CDD" id="cd16964">
    <property type="entry name" value="YqgF"/>
    <property type="match status" value="1"/>
</dbReference>
<dbReference type="HAMAP" id="MF_00651">
    <property type="entry name" value="Nuclease_YqgF"/>
    <property type="match status" value="1"/>
</dbReference>
<evidence type="ECO:0000256" key="4">
    <source>
        <dbReference type="ARBA" id="ARBA00022801"/>
    </source>
</evidence>
<dbReference type="PANTHER" id="PTHR33317">
    <property type="entry name" value="POLYNUCLEOTIDYL TRANSFERASE, RIBONUCLEASE H-LIKE SUPERFAMILY PROTEIN"/>
    <property type="match status" value="1"/>
</dbReference>
<dbReference type="Pfam" id="PF03652">
    <property type="entry name" value="RuvX"/>
    <property type="match status" value="1"/>
</dbReference>
<dbReference type="RefSeq" id="WP_043873324.1">
    <property type="nucleotide sequence ID" value="NZ_CCVW01000001.1"/>
</dbReference>
<dbReference type="NCBIfam" id="TIGR00250">
    <property type="entry name" value="RNAse_H_YqgF"/>
    <property type="match status" value="1"/>
</dbReference>
<evidence type="ECO:0000256" key="3">
    <source>
        <dbReference type="ARBA" id="ARBA00022722"/>
    </source>
</evidence>
<dbReference type="InterPro" id="IPR006641">
    <property type="entry name" value="YqgF/RNaseH-like_dom"/>
</dbReference>
<dbReference type="GO" id="GO:0005829">
    <property type="term" value="C:cytosol"/>
    <property type="evidence" value="ECO:0007669"/>
    <property type="project" value="TreeGrafter"/>
</dbReference>
<comment type="similarity">
    <text evidence="5">Belongs to the YqgF HJR family.</text>
</comment>
<evidence type="ECO:0000256" key="2">
    <source>
        <dbReference type="ARBA" id="ARBA00022517"/>
    </source>
</evidence>
<dbReference type="AlphaFoldDB" id="A0A078KV75"/>
<dbReference type="GO" id="GO:0004518">
    <property type="term" value="F:nuclease activity"/>
    <property type="evidence" value="ECO:0007669"/>
    <property type="project" value="UniProtKB-KW"/>
</dbReference>
<keyword evidence="4 5" id="KW-0378">Hydrolase</keyword>
<comment type="subcellular location">
    <subcellularLocation>
        <location evidence="5">Cytoplasm</location>
    </subcellularLocation>
</comment>
<evidence type="ECO:0000256" key="5">
    <source>
        <dbReference type="HAMAP-Rule" id="MF_00651"/>
    </source>
</evidence>
<dbReference type="GO" id="GO:0016788">
    <property type="term" value="F:hydrolase activity, acting on ester bonds"/>
    <property type="evidence" value="ECO:0007669"/>
    <property type="project" value="UniProtKB-UniRule"/>
</dbReference>